<name>A0A2A3MG99_9PSED</name>
<evidence type="ECO:0000313" key="1">
    <source>
        <dbReference type="EMBL" id="PBK03665.1"/>
    </source>
</evidence>
<keyword evidence="2" id="KW-1185">Reference proteome</keyword>
<proteinExistence type="predicted"/>
<reference evidence="1 2" key="1">
    <citation type="submission" date="2017-09" db="EMBL/GenBank/DDBJ databases">
        <title>Pseudomonas abyssi sp. nov. isolated from Abyssopelagic Water.</title>
        <authorList>
            <person name="Wei Y."/>
        </authorList>
    </citation>
    <scope>NUCLEOTIDE SEQUENCE [LARGE SCALE GENOMIC DNA]</scope>
    <source>
        <strain evidence="1 2">MT5</strain>
    </source>
</reference>
<dbReference type="EMBL" id="NTMR01000017">
    <property type="protein sequence ID" value="PBK03665.1"/>
    <property type="molecule type" value="Genomic_DNA"/>
</dbReference>
<gene>
    <name evidence="1" type="ORF">CNQ84_13905</name>
</gene>
<organism evidence="1 2">
    <name type="scientific">Pseudomonas abyssi</name>
    <dbReference type="NCBI Taxonomy" id="170540"/>
    <lineage>
        <taxon>Bacteria</taxon>
        <taxon>Pseudomonadati</taxon>
        <taxon>Pseudomonadota</taxon>
        <taxon>Gammaproteobacteria</taxon>
        <taxon>Pseudomonadales</taxon>
        <taxon>Pseudomonadaceae</taxon>
        <taxon>Pseudomonas</taxon>
    </lineage>
</organism>
<evidence type="ECO:0000313" key="2">
    <source>
        <dbReference type="Proteomes" id="UP000242313"/>
    </source>
</evidence>
<dbReference type="AlphaFoldDB" id="A0A2A3MG99"/>
<dbReference type="Proteomes" id="UP000242313">
    <property type="component" value="Unassembled WGS sequence"/>
</dbReference>
<sequence length="458" mass="52462">MNCLIKHSQSFVIESLVKRLIADINIYSHLLTTVDWQLLISLNNAVGERQNCQKNCLGCLEFSSMLHILSTFIHGVSSANKKSEAIVTELCRIFTVPNDLDPVVLALDLVVSPNYVKSKISAEYILLYEKYVDAVKSNISRLALDHFLHEQAKCNDTILAHVNLDQEQVIAYQTAEASAGDELFYVDQNVVSKYGIDQGFSRQIDNFKNKVSCKFVYSPYVIEDGVKMSRVRLAEYFDTIEALTENTMLVRSGNGVMFAREDIQVTFDRVLLWRNATRAAEDLKVQKMHYNHWGYPHYSRGSKLSNRVNKDIHVFFESLRPYLDDISCDFDFNDDGSDRELCRWLCAATIGKSFSLRELVDRSIRYEGDTGCMVCIEDLCDFLDLINYQTEPLSELTKIRSSVQDTEHLKLAWKADYFVTDDKKLRIRGDFIYSVLGLGTKFISIKELKERVVSALKE</sequence>
<comment type="caution">
    <text evidence="1">The sequence shown here is derived from an EMBL/GenBank/DDBJ whole genome shotgun (WGS) entry which is preliminary data.</text>
</comment>
<dbReference type="RefSeq" id="WP_096005444.1">
    <property type="nucleotide sequence ID" value="NZ_NTMR01000017.1"/>
</dbReference>
<accession>A0A2A3MG99</accession>
<protein>
    <submittedName>
        <fullName evidence="1">Uncharacterized protein</fullName>
    </submittedName>
</protein>